<feature type="signal peptide" evidence="2">
    <location>
        <begin position="1"/>
        <end position="16"/>
    </location>
</feature>
<dbReference type="InterPro" id="IPR020103">
    <property type="entry name" value="PsdUridine_synth_cat_dom_sf"/>
</dbReference>
<dbReference type="SUPFAM" id="SSF51905">
    <property type="entry name" value="FAD/NAD(P)-binding domain"/>
    <property type="match status" value="1"/>
</dbReference>
<dbReference type="Pfam" id="PF01535">
    <property type="entry name" value="PPR"/>
    <property type="match status" value="1"/>
</dbReference>
<organism evidence="4 5">
    <name type="scientific">Durusdinium trenchii</name>
    <dbReference type="NCBI Taxonomy" id="1381693"/>
    <lineage>
        <taxon>Eukaryota</taxon>
        <taxon>Sar</taxon>
        <taxon>Alveolata</taxon>
        <taxon>Dinophyceae</taxon>
        <taxon>Suessiales</taxon>
        <taxon>Symbiodiniaceae</taxon>
        <taxon>Durusdinium</taxon>
    </lineage>
</organism>
<proteinExistence type="predicted"/>
<dbReference type="Gene3D" id="3.50.50.60">
    <property type="entry name" value="FAD/NAD(P)-binding domain"/>
    <property type="match status" value="2"/>
</dbReference>
<comment type="caution">
    <text evidence="4">The sequence shown here is derived from an EMBL/GenBank/DDBJ whole genome shotgun (WGS) entry which is preliminary data.</text>
</comment>
<sequence>MVLVGRWLLLLAGVLAKQHQYCIIGAGPAGLQLGHFLFHAQRDYVIFERAAAAGSFFEQYPRHRRLISLNKRTVREGRTKDFAFRHDWNSLIDLKEESARTTPVTARSKELFPHASVLVDYLRDFALEQKDHIRYSTEVLKVRRTEDGFELKLVIGDAVCRELILATGFHRPRPADAKVDGSHLLLGYEALPASGEAFQGQAVLVLGQGNAALETAQELQHYTSEVHLLSRARTLPEGGHGVRFAYQTHYVGDIRAGRTTILDTYLLKSLDTFDFDALNGQHRLVILPCGGRLCLWSVQADDCLDRNCSKQHALGGQNLSYKLPVGTAAKDSDLHRRMKELSDRYPAETELEEVESSFWEGPNEQLSSDQLDAMGLDPEVFNVSYVELSLSSRVLRSNPKLAAEVAELRTVAGGHDHLRFPMDAVIRCFGWIFDSELLDPKTVPVNVTHHGKYPKITPAWEIKGVPGLYVAGTISHSLDFRKSAGGFIHGFRYTSRALFRSLEERNFGVAWPQQEWSIPLTCTPGTAAATCAAGAGASASAGWAAVADRLLERINAASGPYQMFEFLGDMLLFEPNGTELSLRLLEEVPLLHFHERYQDTARLTWSFRYHDHFHGPDVLSPFRVGATRVEEAHNSKFLHPHLAFFPAKSATPRLRHWMLEDVFTQWTGPDDRRPLLRQLGVKERGLEMWVVDWVVAEPPVMWNEPQLPRARPSNRLAKRIAFRGAAVRSGAVFGAMHGPDEFLNVAVKALAEGRHWERAFAAVAIANKAKLRADAISYSAILSSSNLTWLNALRLLDCMAHSAVQKDQVLQAAVVSWCGKAARWQEAAELLKDAGLETSLLCSNAALQATSLAQQWRSAIEGRRGADRVTFNVALGSLAGPSGWRTAVQMWKDMKKQEVRSDLISHNTVIQVCHSRAWRLSLGIFSALGLERLQPDAVSHGLLLAHQEPWQHAWTLLLKAPVDDLDGAACTAACNACDGWRAVVGLLDHFAQQRMCRSRQGLSSAVQRCGAAGAWPSALALEMAGRGRRLCSDATALNVLITALGRADKWQEALQVFLSFRDEADLIACNALMAIFDRVEQWQLAEELFVELNDAQMQPSCSSYLTIISAYTSHCSQWQRALAVLEQFRSGMPLEVSVHNAAMTCCSKSSQWTLALHLFSELRAAGLQADLISASACVSAAAASSKWWYSLSCLAALESKSLSTTVHACSSACSSCKSWEHALMLLQTLRRGANVIAYNAVMGCESSEHAWPQALFLYASLHHQRLTADATSYNTLTSTCSSALLWRSAISFLSESSEVMAYDSALQACLNAGEVDRGLDVLWQSEELRSPVSLLWALSVLAVSDRQVLHEATRAAARSWRGGGSRPRDAAIFLYSSALLGAEGPAQGRAMEVVRESELDLDLLVIAASGTAAAACGISESGVRFFRSVARQAWRHAQELLITDHSSTSRDERGSWCFDAAGLKLLGIIFACQQAECLETWFYSTLRRLFSTAAGRLDSELPLAAPADVTEGAASPSAQLVADGQDHAVFYKPPGWEVYGGHNQLQLVDAAQRLFGRRRLFEDVGHHHGFLHRLDVPSSGLVVLAKSYVAFYELQVDLHAGRVVREYQVLCHGWLTKSQISARLFWYGPSPSLASARGRGARTLVLQTRHLQHPRLNSLSYAELRLGTGRKHQIRSHLAHVGHPVVSDMVYQSMETYQQDIAEHANNCLHRHRLFVSGRCVSCAGPKALEDLLAAREIRWEPKERGVSRWPTA</sequence>
<dbReference type="InterPro" id="IPR006145">
    <property type="entry name" value="PsdUridine_synth_RsuA/RluA"/>
</dbReference>
<evidence type="ECO:0000313" key="4">
    <source>
        <dbReference type="EMBL" id="CAK9018066.1"/>
    </source>
</evidence>
<dbReference type="Pfam" id="PF00849">
    <property type="entry name" value="PseudoU_synth_2"/>
    <property type="match status" value="1"/>
</dbReference>
<reference evidence="4 5" key="1">
    <citation type="submission" date="2024-02" db="EMBL/GenBank/DDBJ databases">
        <authorList>
            <person name="Chen Y."/>
            <person name="Shah S."/>
            <person name="Dougan E. K."/>
            <person name="Thang M."/>
            <person name="Chan C."/>
        </authorList>
    </citation>
    <scope>NUCLEOTIDE SEQUENCE [LARGE SCALE GENOMIC DNA]</scope>
</reference>
<protein>
    <recommendedName>
        <fullName evidence="3">Pseudouridine synthase RsuA/RluA-like domain-containing protein</fullName>
    </recommendedName>
</protein>
<dbReference type="SUPFAM" id="SSF55120">
    <property type="entry name" value="Pseudouridine synthase"/>
    <property type="match status" value="1"/>
</dbReference>
<evidence type="ECO:0000256" key="1">
    <source>
        <dbReference type="ARBA" id="ARBA00022737"/>
    </source>
</evidence>
<dbReference type="Gene3D" id="3.30.2350.10">
    <property type="entry name" value="Pseudouridine synthase"/>
    <property type="match status" value="1"/>
</dbReference>
<name>A0ABP0JUW8_9DINO</name>
<dbReference type="Proteomes" id="UP001642484">
    <property type="component" value="Unassembled WGS sequence"/>
</dbReference>
<feature type="domain" description="Pseudouridine synthase RsuA/RluA-like" evidence="3">
    <location>
        <begin position="1527"/>
        <end position="1680"/>
    </location>
</feature>
<evidence type="ECO:0000259" key="3">
    <source>
        <dbReference type="Pfam" id="PF00849"/>
    </source>
</evidence>
<dbReference type="InterPro" id="IPR036188">
    <property type="entry name" value="FAD/NAD-bd_sf"/>
</dbReference>
<keyword evidence="1" id="KW-0677">Repeat</keyword>
<dbReference type="CDD" id="cd02869">
    <property type="entry name" value="PseudoU_synth_RluA_like"/>
    <property type="match status" value="1"/>
</dbReference>
<evidence type="ECO:0000313" key="5">
    <source>
        <dbReference type="Proteomes" id="UP001642484"/>
    </source>
</evidence>
<gene>
    <name evidence="4" type="ORF">CCMP2556_LOCUS13112</name>
</gene>
<accession>A0ABP0JUW8</accession>
<dbReference type="PANTHER" id="PTHR47447">
    <property type="entry name" value="OS03G0856100 PROTEIN"/>
    <property type="match status" value="1"/>
</dbReference>
<keyword evidence="2" id="KW-0732">Signal</keyword>
<keyword evidence="5" id="KW-1185">Reference proteome</keyword>
<dbReference type="Pfam" id="PF13738">
    <property type="entry name" value="Pyr_redox_3"/>
    <property type="match status" value="1"/>
</dbReference>
<dbReference type="InterPro" id="IPR011990">
    <property type="entry name" value="TPR-like_helical_dom_sf"/>
</dbReference>
<feature type="chain" id="PRO_5046138146" description="Pseudouridine synthase RsuA/RluA-like domain-containing protein" evidence="2">
    <location>
        <begin position="17"/>
        <end position="1753"/>
    </location>
</feature>
<evidence type="ECO:0000256" key="2">
    <source>
        <dbReference type="SAM" id="SignalP"/>
    </source>
</evidence>
<dbReference type="EMBL" id="CAXAMN010006557">
    <property type="protein sequence ID" value="CAK9018066.1"/>
    <property type="molecule type" value="Genomic_DNA"/>
</dbReference>
<dbReference type="InterPro" id="IPR002885">
    <property type="entry name" value="PPR_rpt"/>
</dbReference>
<dbReference type="PANTHER" id="PTHR47447:SF17">
    <property type="entry name" value="OS12G0638900 PROTEIN"/>
    <property type="match status" value="1"/>
</dbReference>
<dbReference type="Gene3D" id="1.25.40.10">
    <property type="entry name" value="Tetratricopeptide repeat domain"/>
    <property type="match status" value="4"/>
</dbReference>